<evidence type="ECO:0000313" key="3">
    <source>
        <dbReference type="EMBL" id="TPE60131.1"/>
    </source>
</evidence>
<gene>
    <name evidence="3" type="ORF">FJQ54_12025</name>
</gene>
<organism evidence="3 4">
    <name type="scientific">Sandaracinobacter neustonicus</name>
    <dbReference type="NCBI Taxonomy" id="1715348"/>
    <lineage>
        <taxon>Bacteria</taxon>
        <taxon>Pseudomonadati</taxon>
        <taxon>Pseudomonadota</taxon>
        <taxon>Alphaproteobacteria</taxon>
        <taxon>Sphingomonadales</taxon>
        <taxon>Sphingosinicellaceae</taxon>
        <taxon>Sandaracinobacter</taxon>
    </lineage>
</organism>
<proteinExistence type="predicted"/>
<dbReference type="RefSeq" id="WP_140928657.1">
    <property type="nucleotide sequence ID" value="NZ_VFSU01000028.1"/>
</dbReference>
<accession>A0A501XHM0</accession>
<evidence type="ECO:0000256" key="1">
    <source>
        <dbReference type="SAM" id="MobiDB-lite"/>
    </source>
</evidence>
<sequence>MIGKVMTALAGRSIAQTLGGAAAGPAGAVIGAAVPVVLPRVARALGPVGMVSVAVGGLLFKRWLDRRNAREKAKATALAALPPRDPAAVLGSPTPPDLLEGELLTDA</sequence>
<keyword evidence="2" id="KW-1133">Transmembrane helix</keyword>
<name>A0A501XHM0_9SPHN</name>
<reference evidence="3 4" key="1">
    <citation type="submission" date="2019-06" db="EMBL/GenBank/DDBJ databases">
        <authorList>
            <person name="Lee I."/>
            <person name="Jang G.I."/>
            <person name="Hwang C.Y."/>
        </authorList>
    </citation>
    <scope>NUCLEOTIDE SEQUENCE [LARGE SCALE GENOMIC DNA]</scope>
    <source>
        <strain evidence="3 4">PAMC 28131</strain>
    </source>
</reference>
<evidence type="ECO:0000313" key="4">
    <source>
        <dbReference type="Proteomes" id="UP000319897"/>
    </source>
</evidence>
<feature type="region of interest" description="Disordered" evidence="1">
    <location>
        <begin position="84"/>
        <end position="107"/>
    </location>
</feature>
<dbReference type="AlphaFoldDB" id="A0A501XHM0"/>
<keyword evidence="2" id="KW-0472">Membrane</keyword>
<dbReference type="Proteomes" id="UP000319897">
    <property type="component" value="Unassembled WGS sequence"/>
</dbReference>
<dbReference type="EMBL" id="VFSU01000028">
    <property type="protein sequence ID" value="TPE60131.1"/>
    <property type="molecule type" value="Genomic_DNA"/>
</dbReference>
<protein>
    <submittedName>
        <fullName evidence="3">Uncharacterized protein</fullName>
    </submittedName>
</protein>
<keyword evidence="2" id="KW-0812">Transmembrane</keyword>
<keyword evidence="4" id="KW-1185">Reference proteome</keyword>
<comment type="caution">
    <text evidence="3">The sequence shown here is derived from an EMBL/GenBank/DDBJ whole genome shotgun (WGS) entry which is preliminary data.</text>
</comment>
<evidence type="ECO:0000256" key="2">
    <source>
        <dbReference type="SAM" id="Phobius"/>
    </source>
</evidence>
<feature type="transmembrane region" description="Helical" evidence="2">
    <location>
        <begin position="41"/>
        <end position="60"/>
    </location>
</feature>